<reference evidence="6" key="1">
    <citation type="journal article" date="2014" name="Int. J. Syst. Evol. Microbiol.">
        <title>Complete genome sequence of Corynebacterium casei LMG S-19264T (=DSM 44701T), isolated from a smear-ripened cheese.</title>
        <authorList>
            <consortium name="US DOE Joint Genome Institute (JGI-PGF)"/>
            <person name="Walter F."/>
            <person name="Albersmeier A."/>
            <person name="Kalinowski J."/>
            <person name="Ruckert C."/>
        </authorList>
    </citation>
    <scope>NUCLEOTIDE SEQUENCE</scope>
    <source>
        <strain evidence="6">KCTC 23310</strain>
    </source>
</reference>
<dbReference type="SMART" id="SM00422">
    <property type="entry name" value="HTH_MERR"/>
    <property type="match status" value="1"/>
</dbReference>
<dbReference type="PROSITE" id="PS50937">
    <property type="entry name" value="HTH_MERR_2"/>
    <property type="match status" value="1"/>
</dbReference>
<evidence type="ECO:0000256" key="1">
    <source>
        <dbReference type="ARBA" id="ARBA00022491"/>
    </source>
</evidence>
<dbReference type="RefSeq" id="WP_189413375.1">
    <property type="nucleotide sequence ID" value="NZ_BMYJ01000014.1"/>
</dbReference>
<dbReference type="PANTHER" id="PTHR30204:SF69">
    <property type="entry name" value="MERR-FAMILY TRANSCRIPTIONAL REGULATOR"/>
    <property type="match status" value="1"/>
</dbReference>
<dbReference type="InterPro" id="IPR009061">
    <property type="entry name" value="DNA-bd_dom_put_sf"/>
</dbReference>
<dbReference type="AlphaFoldDB" id="A0A918WQ41"/>
<keyword evidence="7" id="KW-1185">Reference proteome</keyword>
<evidence type="ECO:0000259" key="5">
    <source>
        <dbReference type="PROSITE" id="PS50937"/>
    </source>
</evidence>
<dbReference type="GO" id="GO:0003677">
    <property type="term" value="F:DNA binding"/>
    <property type="evidence" value="ECO:0007669"/>
    <property type="project" value="UniProtKB-KW"/>
</dbReference>
<sequence length="128" mass="13799">MCALPIGELSRLTGTPAPTIRYYEDIGLLPKAARGEGNQRRYGPADRQRLHFIRTRRALGYSLKDIARLLAESADCAPSLSLTQQQLARVQKQIATLMAVAADLQAQIAACETDCASGTSATCLIIPV</sequence>
<dbReference type="InterPro" id="IPR000551">
    <property type="entry name" value="MerR-type_HTH_dom"/>
</dbReference>
<dbReference type="Pfam" id="PF13411">
    <property type="entry name" value="MerR_1"/>
    <property type="match status" value="1"/>
</dbReference>
<keyword evidence="3" id="KW-0238">DNA-binding</keyword>
<evidence type="ECO:0000256" key="3">
    <source>
        <dbReference type="ARBA" id="ARBA00023125"/>
    </source>
</evidence>
<keyword evidence="4" id="KW-0804">Transcription</keyword>
<dbReference type="Proteomes" id="UP000638981">
    <property type="component" value="Unassembled WGS sequence"/>
</dbReference>
<evidence type="ECO:0000313" key="7">
    <source>
        <dbReference type="Proteomes" id="UP000638981"/>
    </source>
</evidence>
<keyword evidence="2" id="KW-0805">Transcription regulation</keyword>
<dbReference type="PANTHER" id="PTHR30204">
    <property type="entry name" value="REDOX-CYCLING DRUG-SENSING TRANSCRIPTIONAL ACTIVATOR SOXR"/>
    <property type="match status" value="1"/>
</dbReference>
<evidence type="ECO:0000313" key="6">
    <source>
        <dbReference type="EMBL" id="GHC66676.1"/>
    </source>
</evidence>
<dbReference type="InterPro" id="IPR047057">
    <property type="entry name" value="MerR_fam"/>
</dbReference>
<dbReference type="Gene3D" id="1.10.1660.10">
    <property type="match status" value="1"/>
</dbReference>
<gene>
    <name evidence="6" type="ORF">GCM10007315_34400</name>
</gene>
<reference evidence="6" key="2">
    <citation type="submission" date="2020-09" db="EMBL/GenBank/DDBJ databases">
        <authorList>
            <person name="Sun Q."/>
            <person name="Kim S."/>
        </authorList>
    </citation>
    <scope>NUCLEOTIDE SEQUENCE</scope>
    <source>
        <strain evidence="6">KCTC 23310</strain>
    </source>
</reference>
<dbReference type="PRINTS" id="PR00040">
    <property type="entry name" value="HTHMERR"/>
</dbReference>
<comment type="caution">
    <text evidence="6">The sequence shown here is derived from an EMBL/GenBank/DDBJ whole genome shotgun (WGS) entry which is preliminary data.</text>
</comment>
<organism evidence="6 7">
    <name type="scientific">Neogemmobacter tilapiae</name>
    <dbReference type="NCBI Taxonomy" id="875041"/>
    <lineage>
        <taxon>Bacteria</taxon>
        <taxon>Pseudomonadati</taxon>
        <taxon>Pseudomonadota</taxon>
        <taxon>Alphaproteobacteria</taxon>
        <taxon>Rhodobacterales</taxon>
        <taxon>Paracoccaceae</taxon>
        <taxon>Neogemmobacter</taxon>
    </lineage>
</organism>
<evidence type="ECO:0000256" key="2">
    <source>
        <dbReference type="ARBA" id="ARBA00023015"/>
    </source>
</evidence>
<name>A0A918WQ41_9RHOB</name>
<protein>
    <submittedName>
        <fullName evidence="6">MerR family transcriptional regulator</fullName>
    </submittedName>
</protein>
<dbReference type="EMBL" id="BMYJ01000014">
    <property type="protein sequence ID" value="GHC66676.1"/>
    <property type="molecule type" value="Genomic_DNA"/>
</dbReference>
<evidence type="ECO:0000256" key="4">
    <source>
        <dbReference type="ARBA" id="ARBA00023163"/>
    </source>
</evidence>
<proteinExistence type="predicted"/>
<dbReference type="SUPFAM" id="SSF46955">
    <property type="entry name" value="Putative DNA-binding domain"/>
    <property type="match status" value="1"/>
</dbReference>
<keyword evidence="1" id="KW-0678">Repressor</keyword>
<accession>A0A918WQ41</accession>
<feature type="domain" description="HTH merR-type" evidence="5">
    <location>
        <begin position="3"/>
        <end position="72"/>
    </location>
</feature>
<dbReference type="GO" id="GO:0003700">
    <property type="term" value="F:DNA-binding transcription factor activity"/>
    <property type="evidence" value="ECO:0007669"/>
    <property type="project" value="InterPro"/>
</dbReference>